<evidence type="ECO:0000313" key="2">
    <source>
        <dbReference type="EMBL" id="WVO23646.1"/>
    </source>
</evidence>
<protein>
    <recommendedName>
        <fullName evidence="4">Mitochondrial mRNA-processing protein COX24 C-terminal domain-containing protein</fullName>
    </recommendedName>
</protein>
<reference evidence="2 3" key="1">
    <citation type="submission" date="2024-01" db="EMBL/GenBank/DDBJ databases">
        <title>Comparative genomics of Cryptococcus and Kwoniella reveals pathogenesis evolution and contrasting modes of karyotype evolution via chromosome fusion or intercentromeric recombination.</title>
        <authorList>
            <person name="Coelho M.A."/>
            <person name="David-Palma M."/>
            <person name="Shea T."/>
            <person name="Bowers K."/>
            <person name="McGinley-Smith S."/>
            <person name="Mohammad A.W."/>
            <person name="Gnirke A."/>
            <person name="Yurkov A.M."/>
            <person name="Nowrousian M."/>
            <person name="Sun S."/>
            <person name="Cuomo C.A."/>
            <person name="Heitman J."/>
        </authorList>
    </citation>
    <scope>NUCLEOTIDE SEQUENCE [LARGE SCALE GENOMIC DNA]</scope>
    <source>
        <strain evidence="2 3">7685027</strain>
    </source>
</reference>
<evidence type="ECO:0000256" key="1">
    <source>
        <dbReference type="SAM" id="MobiDB-lite"/>
    </source>
</evidence>
<organism evidence="2 3">
    <name type="scientific">Cryptococcus decagattii</name>
    <dbReference type="NCBI Taxonomy" id="1859122"/>
    <lineage>
        <taxon>Eukaryota</taxon>
        <taxon>Fungi</taxon>
        <taxon>Dikarya</taxon>
        <taxon>Basidiomycota</taxon>
        <taxon>Agaricomycotina</taxon>
        <taxon>Tremellomycetes</taxon>
        <taxon>Tremellales</taxon>
        <taxon>Cryptococcaceae</taxon>
        <taxon>Cryptococcus</taxon>
        <taxon>Cryptococcus gattii species complex</taxon>
    </lineage>
</organism>
<keyword evidence="3" id="KW-1185">Reference proteome</keyword>
<sequence length="92" mass="10812">MSSFESALSTHAGVKDGQSIEHEHQLPITMPAQPPEQMMPGRFPNFFSRLSRKLVAQRRKMIRKLLLGTQKVTRKQLGKRRKMIKNLRRMRR</sequence>
<dbReference type="EMBL" id="CP143813">
    <property type="protein sequence ID" value="WVO23646.1"/>
    <property type="molecule type" value="Genomic_DNA"/>
</dbReference>
<dbReference type="Proteomes" id="UP001432216">
    <property type="component" value="Chromosome 8"/>
</dbReference>
<gene>
    <name evidence="2" type="ORF">IAS62_005001</name>
</gene>
<evidence type="ECO:0008006" key="4">
    <source>
        <dbReference type="Google" id="ProtNLM"/>
    </source>
</evidence>
<evidence type="ECO:0000313" key="3">
    <source>
        <dbReference type="Proteomes" id="UP001432216"/>
    </source>
</evidence>
<name>A0ABZ2B1X1_9TREE</name>
<accession>A0ABZ2B1X1</accession>
<dbReference type="RefSeq" id="XP_064722885.1">
    <property type="nucleotide sequence ID" value="XM_064866813.1"/>
</dbReference>
<proteinExistence type="predicted"/>
<dbReference type="GeneID" id="89991772"/>
<feature type="region of interest" description="Disordered" evidence="1">
    <location>
        <begin position="1"/>
        <end position="44"/>
    </location>
</feature>